<sequence length="26" mass="2827">MCSQGWSISKETNSIADTMSVATCYL</sequence>
<proteinExistence type="predicted"/>
<name>A0A2P2Q836_RHIMU</name>
<dbReference type="AlphaFoldDB" id="A0A2P2Q836"/>
<evidence type="ECO:0000313" key="1">
    <source>
        <dbReference type="EMBL" id="MBX63148.1"/>
    </source>
</evidence>
<protein>
    <submittedName>
        <fullName evidence="1">Uncharacterized protein</fullName>
    </submittedName>
</protein>
<organism evidence="1">
    <name type="scientific">Rhizophora mucronata</name>
    <name type="common">Asiatic mangrove</name>
    <dbReference type="NCBI Taxonomy" id="61149"/>
    <lineage>
        <taxon>Eukaryota</taxon>
        <taxon>Viridiplantae</taxon>
        <taxon>Streptophyta</taxon>
        <taxon>Embryophyta</taxon>
        <taxon>Tracheophyta</taxon>
        <taxon>Spermatophyta</taxon>
        <taxon>Magnoliopsida</taxon>
        <taxon>eudicotyledons</taxon>
        <taxon>Gunneridae</taxon>
        <taxon>Pentapetalae</taxon>
        <taxon>rosids</taxon>
        <taxon>fabids</taxon>
        <taxon>Malpighiales</taxon>
        <taxon>Rhizophoraceae</taxon>
        <taxon>Rhizophora</taxon>
    </lineage>
</organism>
<dbReference type="EMBL" id="GGEC01082664">
    <property type="protein sequence ID" value="MBX63148.1"/>
    <property type="molecule type" value="Transcribed_RNA"/>
</dbReference>
<accession>A0A2P2Q836</accession>
<reference evidence="1" key="1">
    <citation type="submission" date="2018-02" db="EMBL/GenBank/DDBJ databases">
        <title>Rhizophora mucronata_Transcriptome.</title>
        <authorList>
            <person name="Meera S.P."/>
            <person name="Sreeshan A."/>
            <person name="Augustine A."/>
        </authorList>
    </citation>
    <scope>NUCLEOTIDE SEQUENCE</scope>
    <source>
        <tissue evidence="1">Leaf</tissue>
    </source>
</reference>